<dbReference type="PANTHER" id="PTHR21301:SF12">
    <property type="match status" value="1"/>
</dbReference>
<accession>A0AAV7VF80</accession>
<evidence type="ECO:0000313" key="1">
    <source>
        <dbReference type="EMBL" id="KAJ1199407.1"/>
    </source>
</evidence>
<reference evidence="1" key="1">
    <citation type="journal article" date="2022" name="bioRxiv">
        <title>Sequencing and chromosome-scale assembly of the giantPleurodeles waltlgenome.</title>
        <authorList>
            <person name="Brown T."/>
            <person name="Elewa A."/>
            <person name="Iarovenko S."/>
            <person name="Subramanian E."/>
            <person name="Araus A.J."/>
            <person name="Petzold A."/>
            <person name="Susuki M."/>
            <person name="Suzuki K.-i.T."/>
            <person name="Hayashi T."/>
            <person name="Toyoda A."/>
            <person name="Oliveira C."/>
            <person name="Osipova E."/>
            <person name="Leigh N.D."/>
            <person name="Simon A."/>
            <person name="Yun M.H."/>
        </authorList>
    </citation>
    <scope>NUCLEOTIDE SEQUENCE</scope>
    <source>
        <strain evidence="1">20211129_DDA</strain>
        <tissue evidence="1">Liver</tissue>
    </source>
</reference>
<dbReference type="Proteomes" id="UP001066276">
    <property type="component" value="Chromosome 2_1"/>
</dbReference>
<protein>
    <submittedName>
        <fullName evidence="1">Uncharacterized protein</fullName>
    </submittedName>
</protein>
<proteinExistence type="predicted"/>
<gene>
    <name evidence="1" type="ORF">NDU88_003243</name>
</gene>
<keyword evidence="2" id="KW-1185">Reference proteome</keyword>
<name>A0AAV7VF80_PLEWA</name>
<evidence type="ECO:0000313" key="2">
    <source>
        <dbReference type="Proteomes" id="UP001066276"/>
    </source>
</evidence>
<comment type="caution">
    <text evidence="1">The sequence shown here is derived from an EMBL/GenBank/DDBJ whole genome shotgun (WGS) entry which is preliminary data.</text>
</comment>
<dbReference type="EMBL" id="JANPWB010000003">
    <property type="protein sequence ID" value="KAJ1199407.1"/>
    <property type="molecule type" value="Genomic_DNA"/>
</dbReference>
<organism evidence="1 2">
    <name type="scientific">Pleurodeles waltl</name>
    <name type="common">Iberian ribbed newt</name>
    <dbReference type="NCBI Taxonomy" id="8319"/>
    <lineage>
        <taxon>Eukaryota</taxon>
        <taxon>Metazoa</taxon>
        <taxon>Chordata</taxon>
        <taxon>Craniata</taxon>
        <taxon>Vertebrata</taxon>
        <taxon>Euteleostomi</taxon>
        <taxon>Amphibia</taxon>
        <taxon>Batrachia</taxon>
        <taxon>Caudata</taxon>
        <taxon>Salamandroidea</taxon>
        <taxon>Salamandridae</taxon>
        <taxon>Pleurodelinae</taxon>
        <taxon>Pleurodeles</taxon>
    </lineage>
</organism>
<dbReference type="AlphaFoldDB" id="A0AAV7VF80"/>
<sequence>MLTNMAEGLTFDDEEVTAILSAPSLLGDTALSKKLSQLGDWDTLVELKRTQVKTILHGAILAEYLRSNTAPNGLIVSNEPRIFLEDLEFRKDWALIAQNWLILIIKTATRLSEAILIQIKTSENNLKTGASILSFKKKLEETNKNMNEYRPIVSAIGSILEPLSQFCDVFLQPLVKQIPTYLKDTTDALSLLDSMPFDKNAELLITLDVESLYTIIPQEATLGDIYELLEADRRDSRTPPEFILDLAHLALTRNYFEFENQFYL</sequence>
<dbReference type="PANTHER" id="PTHR21301">
    <property type="entry name" value="REVERSE TRANSCRIPTASE"/>
    <property type="match status" value="1"/>
</dbReference>